<dbReference type="Gene3D" id="1.20.1720.10">
    <property type="entry name" value="Multidrug resistance protein D"/>
    <property type="match status" value="1"/>
</dbReference>
<dbReference type="InterPro" id="IPR020846">
    <property type="entry name" value="MFS_dom"/>
</dbReference>
<dbReference type="GO" id="GO:0022857">
    <property type="term" value="F:transmembrane transporter activity"/>
    <property type="evidence" value="ECO:0007669"/>
    <property type="project" value="InterPro"/>
</dbReference>
<dbReference type="InterPro" id="IPR036259">
    <property type="entry name" value="MFS_trans_sf"/>
</dbReference>
<dbReference type="EMBL" id="ML979135">
    <property type="protein sequence ID" value="KAF1915759.1"/>
    <property type="molecule type" value="Genomic_DNA"/>
</dbReference>
<feature type="transmembrane region" description="Helical" evidence="5">
    <location>
        <begin position="109"/>
        <end position="130"/>
    </location>
</feature>
<evidence type="ECO:0000256" key="5">
    <source>
        <dbReference type="SAM" id="Phobius"/>
    </source>
</evidence>
<dbReference type="OrthoDB" id="440553at2759"/>
<dbReference type="PANTHER" id="PTHR23502">
    <property type="entry name" value="MAJOR FACILITATOR SUPERFAMILY"/>
    <property type="match status" value="1"/>
</dbReference>
<dbReference type="PROSITE" id="PS50850">
    <property type="entry name" value="MFS"/>
    <property type="match status" value="1"/>
</dbReference>
<comment type="subcellular location">
    <subcellularLocation>
        <location evidence="1">Membrane</location>
        <topology evidence="1">Multi-pass membrane protein</topology>
    </subcellularLocation>
</comment>
<name>A0A6A5QK15_AMPQU</name>
<keyword evidence="4 5" id="KW-0472">Membrane</keyword>
<reference evidence="7" key="1">
    <citation type="journal article" date="2020" name="Stud. Mycol.">
        <title>101 Dothideomycetes genomes: a test case for predicting lifestyles and emergence of pathogens.</title>
        <authorList>
            <person name="Haridas S."/>
            <person name="Albert R."/>
            <person name="Binder M."/>
            <person name="Bloem J."/>
            <person name="Labutti K."/>
            <person name="Salamov A."/>
            <person name="Andreopoulos B."/>
            <person name="Baker S."/>
            <person name="Barry K."/>
            <person name="Bills G."/>
            <person name="Bluhm B."/>
            <person name="Cannon C."/>
            <person name="Castanera R."/>
            <person name="Culley D."/>
            <person name="Daum C."/>
            <person name="Ezra D."/>
            <person name="Gonzalez J."/>
            <person name="Henrissat B."/>
            <person name="Kuo A."/>
            <person name="Liang C."/>
            <person name="Lipzen A."/>
            <person name="Lutzoni F."/>
            <person name="Magnuson J."/>
            <person name="Mondo S."/>
            <person name="Nolan M."/>
            <person name="Ohm R."/>
            <person name="Pangilinan J."/>
            <person name="Park H.-J."/>
            <person name="Ramirez L."/>
            <person name="Alfaro M."/>
            <person name="Sun H."/>
            <person name="Tritt A."/>
            <person name="Yoshinaga Y."/>
            <person name="Zwiers L.-H."/>
            <person name="Turgeon B."/>
            <person name="Goodwin S."/>
            <person name="Spatafora J."/>
            <person name="Crous P."/>
            <person name="Grigoriev I."/>
        </authorList>
    </citation>
    <scope>NUCLEOTIDE SEQUENCE</scope>
    <source>
        <strain evidence="7">HMLAC05119</strain>
    </source>
</reference>
<accession>A0A6A5QK15</accession>
<evidence type="ECO:0000256" key="4">
    <source>
        <dbReference type="ARBA" id="ARBA00023136"/>
    </source>
</evidence>
<feature type="non-terminal residue" evidence="7">
    <location>
        <position position="395"/>
    </location>
</feature>
<evidence type="ECO:0000259" key="6">
    <source>
        <dbReference type="PROSITE" id="PS50850"/>
    </source>
</evidence>
<dbReference type="Pfam" id="PF07690">
    <property type="entry name" value="MFS_1"/>
    <property type="match status" value="1"/>
</dbReference>
<evidence type="ECO:0000256" key="3">
    <source>
        <dbReference type="ARBA" id="ARBA00022989"/>
    </source>
</evidence>
<feature type="transmembrane region" description="Helical" evidence="5">
    <location>
        <begin position="352"/>
        <end position="369"/>
    </location>
</feature>
<dbReference type="AlphaFoldDB" id="A0A6A5QK15"/>
<dbReference type="Proteomes" id="UP000800096">
    <property type="component" value="Unassembled WGS sequence"/>
</dbReference>
<dbReference type="GO" id="GO:0005886">
    <property type="term" value="C:plasma membrane"/>
    <property type="evidence" value="ECO:0007669"/>
    <property type="project" value="TreeGrafter"/>
</dbReference>
<feature type="transmembrane region" description="Helical" evidence="5">
    <location>
        <begin position="182"/>
        <end position="209"/>
    </location>
</feature>
<dbReference type="PANTHER" id="PTHR23502:SF26">
    <property type="entry name" value="MAJOR FACILITATOR SUPERFAMILY (MFS) PROFILE DOMAIN-CONTAINING PROTEIN"/>
    <property type="match status" value="1"/>
</dbReference>
<feature type="domain" description="Major facilitator superfamily (MFS) profile" evidence="6">
    <location>
        <begin position="111"/>
        <end position="395"/>
    </location>
</feature>
<dbReference type="SUPFAM" id="SSF103473">
    <property type="entry name" value="MFS general substrate transporter"/>
    <property type="match status" value="1"/>
</dbReference>
<feature type="transmembrane region" description="Helical" evidence="5">
    <location>
        <begin position="271"/>
        <end position="290"/>
    </location>
</feature>
<evidence type="ECO:0000313" key="8">
    <source>
        <dbReference type="Proteomes" id="UP000800096"/>
    </source>
</evidence>
<keyword evidence="2 5" id="KW-0812">Transmembrane</keyword>
<keyword evidence="8" id="KW-1185">Reference proteome</keyword>
<proteinExistence type="predicted"/>
<evidence type="ECO:0000256" key="1">
    <source>
        <dbReference type="ARBA" id="ARBA00004141"/>
    </source>
</evidence>
<organism evidence="7 8">
    <name type="scientific">Ampelomyces quisqualis</name>
    <name type="common">Powdery mildew agent</name>
    <dbReference type="NCBI Taxonomy" id="50730"/>
    <lineage>
        <taxon>Eukaryota</taxon>
        <taxon>Fungi</taxon>
        <taxon>Dikarya</taxon>
        <taxon>Ascomycota</taxon>
        <taxon>Pezizomycotina</taxon>
        <taxon>Dothideomycetes</taxon>
        <taxon>Pleosporomycetidae</taxon>
        <taxon>Pleosporales</taxon>
        <taxon>Pleosporineae</taxon>
        <taxon>Phaeosphaeriaceae</taxon>
        <taxon>Ampelomyces</taxon>
    </lineage>
</organism>
<protein>
    <submittedName>
        <fullName evidence="7">Major facilitator superfamily domain-containing protein</fullName>
    </submittedName>
</protein>
<gene>
    <name evidence="7" type="ORF">BDU57DRAFT_573026</name>
</gene>
<dbReference type="InterPro" id="IPR011701">
    <property type="entry name" value="MFS"/>
</dbReference>
<keyword evidence="3 5" id="KW-1133">Transmembrane helix</keyword>
<evidence type="ECO:0000313" key="7">
    <source>
        <dbReference type="EMBL" id="KAF1915759.1"/>
    </source>
</evidence>
<sequence>MAAFSPTTGKSLEKLKHASRRFTTLEGWHEIGEGVYGSGQRIRILSFANQFDPELYHERSPSCVAPGGLEIRNGHVDRTAPEEKQNPTRGRASIVSEQPYHIFTQRQRWSVVVMISVAGLFSGLSSNIYFPAVDNIAKANTHKDLAVGVQEVDLTITSYLVIQGISPLFWGVLSDTVGRRPIYIYSFLVYIAANTALSFSPNFAVLLLFRGLQAAGSASTVSIGNGVIQDMTAPSERGGFISFYQAIRNFSIAAGPVIGGLLANFLGFRSIFVFLLILSGITIVCIIAFLPETLRSIAGNGSVRLTGIHQSLICRLRKEPGYLEDCDHSHRKTPITLTTFVEPLSLLKQKEILLNLLFGGVIYAMWSMVTSSTTTLFKDAFGLNEVMLGLAFIPN</sequence>
<evidence type="ECO:0000256" key="2">
    <source>
        <dbReference type="ARBA" id="ARBA00022692"/>
    </source>
</evidence>